<reference evidence="4" key="1">
    <citation type="journal article" date="2011" name="J. Bacteriol.">
        <title>Genome sequences of eight morphologically diverse alphaproteobacteria.</title>
        <authorList>
            <consortium name="US DOE Joint Genome Institute"/>
            <person name="Brown P.J."/>
            <person name="Kysela D.T."/>
            <person name="Buechlein A."/>
            <person name="Hemmerich C."/>
            <person name="Brun Y.V."/>
        </authorList>
    </citation>
    <scope>NUCLEOTIDE SEQUENCE [LARGE SCALE GENOMIC DNA]</scope>
    <source>
        <strain evidence="4">ATCC 49814 / DSM 5838 / IFAM 1418</strain>
    </source>
</reference>
<dbReference type="InterPro" id="IPR036754">
    <property type="entry name" value="YbaK/aa-tRNA-synt-asso_dom_sf"/>
</dbReference>
<keyword evidence="3" id="KW-0436">Ligase</keyword>
<dbReference type="InterPro" id="IPR040285">
    <property type="entry name" value="ProX/PRXD1"/>
</dbReference>
<organism evidence="3 4">
    <name type="scientific">Hirschia baltica (strain ATCC 49814 / DSM 5838 / IFAM 1418)</name>
    <dbReference type="NCBI Taxonomy" id="582402"/>
    <lineage>
        <taxon>Bacteria</taxon>
        <taxon>Pseudomonadati</taxon>
        <taxon>Pseudomonadota</taxon>
        <taxon>Alphaproteobacteria</taxon>
        <taxon>Hyphomonadales</taxon>
        <taxon>Hyphomonadaceae</taxon>
        <taxon>Hirschia</taxon>
    </lineage>
</organism>
<dbReference type="STRING" id="582402.Hbal_0024"/>
<feature type="domain" description="YbaK/aminoacyl-tRNA synthetase-associated" evidence="2">
    <location>
        <begin position="48"/>
        <end position="171"/>
    </location>
</feature>
<dbReference type="HOGENOM" id="CLU_104635_2_0_5"/>
<dbReference type="Gene3D" id="3.90.960.10">
    <property type="entry name" value="YbaK/aminoacyl-tRNA synthetase-associated domain"/>
    <property type="match status" value="1"/>
</dbReference>
<keyword evidence="3" id="KW-0030">Aminoacyl-tRNA synthetase</keyword>
<dbReference type="AlphaFoldDB" id="C6XKC8"/>
<name>C6XKC8_HIRBI</name>
<evidence type="ECO:0000256" key="1">
    <source>
        <dbReference type="ARBA" id="ARBA00010201"/>
    </source>
</evidence>
<dbReference type="PANTHER" id="PTHR31423:SF3">
    <property type="entry name" value="PROLYL-TRNA SYNTHETASE ASSOCIATED DOMAIN-CONTAINING PROTEIN 1-RELATED"/>
    <property type="match status" value="1"/>
</dbReference>
<dbReference type="GO" id="GO:0002161">
    <property type="term" value="F:aminoacyl-tRNA deacylase activity"/>
    <property type="evidence" value="ECO:0007669"/>
    <property type="project" value="InterPro"/>
</dbReference>
<dbReference type="eggNOG" id="COG3760">
    <property type="taxonomic scope" value="Bacteria"/>
</dbReference>
<dbReference type="SUPFAM" id="SSF55826">
    <property type="entry name" value="YbaK/ProRS associated domain"/>
    <property type="match status" value="1"/>
</dbReference>
<dbReference type="EMBL" id="CP001678">
    <property type="protein sequence ID" value="ACT57726.1"/>
    <property type="molecule type" value="Genomic_DNA"/>
</dbReference>
<accession>C6XKC8</accession>
<evidence type="ECO:0000313" key="4">
    <source>
        <dbReference type="Proteomes" id="UP000002745"/>
    </source>
</evidence>
<comment type="similarity">
    <text evidence="1">Belongs to the PRORSD1 family.</text>
</comment>
<keyword evidence="4" id="KW-1185">Reference proteome</keyword>
<evidence type="ECO:0000259" key="2">
    <source>
        <dbReference type="Pfam" id="PF04073"/>
    </source>
</evidence>
<dbReference type="Proteomes" id="UP000002745">
    <property type="component" value="Chromosome"/>
</dbReference>
<protein>
    <submittedName>
        <fullName evidence="3">YbaK/prolyl-tRNA synthetase associated region</fullName>
    </submittedName>
</protein>
<dbReference type="KEGG" id="hba:Hbal_0024"/>
<dbReference type="PANTHER" id="PTHR31423">
    <property type="entry name" value="YBAK DOMAIN-CONTAINING PROTEIN"/>
    <property type="match status" value="1"/>
</dbReference>
<sequence>MNIRTLLMPDKPQNIFPEASDFSRCPELEVFKCLDQQNIKYSTETHLPTHTVAESSILKSEISGGHTKNLFLKDKKGQLVLISAWAHTEIRLNQLHKLIESQRLSFAKPQLLWETLKVTAGSVSAFALMHDTQNRVRFLADEKLLDFEMLNFHPLRNDMTTSISQKGFARFIESTGRGLEWIDFNEI</sequence>
<evidence type="ECO:0000313" key="3">
    <source>
        <dbReference type="EMBL" id="ACT57726.1"/>
    </source>
</evidence>
<dbReference type="RefSeq" id="WP_012777884.1">
    <property type="nucleotide sequence ID" value="NC_012982.1"/>
</dbReference>
<proteinExistence type="inferred from homology"/>
<dbReference type="InterPro" id="IPR007214">
    <property type="entry name" value="YbaK/aa-tRNA-synth-assoc-dom"/>
</dbReference>
<gene>
    <name evidence="3" type="ordered locus">Hbal_0024</name>
</gene>
<dbReference type="GO" id="GO:0004812">
    <property type="term" value="F:aminoacyl-tRNA ligase activity"/>
    <property type="evidence" value="ECO:0007669"/>
    <property type="project" value="UniProtKB-KW"/>
</dbReference>
<dbReference type="CDD" id="cd04335">
    <property type="entry name" value="PrdX_deacylase"/>
    <property type="match status" value="1"/>
</dbReference>
<dbReference type="Pfam" id="PF04073">
    <property type="entry name" value="tRNA_edit"/>
    <property type="match status" value="1"/>
</dbReference>
<dbReference type="FunFam" id="3.90.960.10:FF:000005">
    <property type="entry name" value="Putative prolyl-tRNA synthetase"/>
    <property type="match status" value="1"/>
</dbReference>